<dbReference type="Pfam" id="PF01753">
    <property type="entry name" value="zf-MYND"/>
    <property type="match status" value="1"/>
</dbReference>
<evidence type="ECO:0000256" key="2">
    <source>
        <dbReference type="ARBA" id="ARBA00004300"/>
    </source>
</evidence>
<dbReference type="GO" id="GO:0016324">
    <property type="term" value="C:apical plasma membrane"/>
    <property type="evidence" value="ECO:0007669"/>
    <property type="project" value="UniProtKB-SubCell"/>
</dbReference>
<dbReference type="GO" id="GO:0120293">
    <property type="term" value="C:dynein axonemal particle"/>
    <property type="evidence" value="ECO:0007669"/>
    <property type="project" value="UniProtKB-SubCell"/>
</dbReference>
<accession>A0AAW0XNQ9</accession>
<evidence type="ECO:0000256" key="5">
    <source>
        <dbReference type="ARBA" id="ARBA00022475"/>
    </source>
</evidence>
<keyword evidence="9" id="KW-0862">Zinc</keyword>
<name>A0AAW0XNQ9_CHEQU</name>
<dbReference type="EMBL" id="JARKIK010000018">
    <property type="protein sequence ID" value="KAK8746156.1"/>
    <property type="molecule type" value="Genomic_DNA"/>
</dbReference>
<dbReference type="SUPFAM" id="SSF144232">
    <property type="entry name" value="HIT/MYND zinc finger-like"/>
    <property type="match status" value="1"/>
</dbReference>
<gene>
    <name evidence="16" type="ORF">OTU49_017269</name>
</gene>
<evidence type="ECO:0000256" key="4">
    <source>
        <dbReference type="ARBA" id="ARBA00016317"/>
    </source>
</evidence>
<dbReference type="InterPro" id="IPR052298">
    <property type="entry name" value="ZMYND10"/>
</dbReference>
<keyword evidence="8 14" id="KW-0863">Zinc-finger</keyword>
<dbReference type="InterPro" id="IPR002893">
    <property type="entry name" value="Znf_MYND"/>
</dbReference>
<evidence type="ECO:0000256" key="7">
    <source>
        <dbReference type="ARBA" id="ARBA00022723"/>
    </source>
</evidence>
<keyword evidence="7" id="KW-0479">Metal-binding</keyword>
<proteinExistence type="inferred from homology"/>
<feature type="domain" description="MYND-type" evidence="15">
    <location>
        <begin position="425"/>
        <end position="461"/>
    </location>
</feature>
<dbReference type="Proteomes" id="UP001445076">
    <property type="component" value="Unassembled WGS sequence"/>
</dbReference>
<evidence type="ECO:0000256" key="13">
    <source>
        <dbReference type="ARBA" id="ARBA00045527"/>
    </source>
</evidence>
<organism evidence="16 17">
    <name type="scientific">Cherax quadricarinatus</name>
    <name type="common">Australian red claw crayfish</name>
    <dbReference type="NCBI Taxonomy" id="27406"/>
    <lineage>
        <taxon>Eukaryota</taxon>
        <taxon>Metazoa</taxon>
        <taxon>Ecdysozoa</taxon>
        <taxon>Arthropoda</taxon>
        <taxon>Crustacea</taxon>
        <taxon>Multicrustacea</taxon>
        <taxon>Malacostraca</taxon>
        <taxon>Eumalacostraca</taxon>
        <taxon>Eucarida</taxon>
        <taxon>Decapoda</taxon>
        <taxon>Pleocyemata</taxon>
        <taxon>Astacidea</taxon>
        <taxon>Parastacoidea</taxon>
        <taxon>Parastacidae</taxon>
        <taxon>Cherax</taxon>
    </lineage>
</organism>
<evidence type="ECO:0000256" key="14">
    <source>
        <dbReference type="PROSITE-ProRule" id="PRU00134"/>
    </source>
</evidence>
<dbReference type="GO" id="GO:0005813">
    <property type="term" value="C:centrosome"/>
    <property type="evidence" value="ECO:0007669"/>
    <property type="project" value="UniProtKB-SubCell"/>
</dbReference>
<comment type="caution">
    <text evidence="16">The sequence shown here is derived from an EMBL/GenBank/DDBJ whole genome shotgun (WGS) entry which is preliminary data.</text>
</comment>
<keyword evidence="11" id="KW-0206">Cytoskeleton</keyword>
<evidence type="ECO:0000256" key="3">
    <source>
        <dbReference type="ARBA" id="ARBA00005373"/>
    </source>
</evidence>
<dbReference type="FunFam" id="6.10.140.2220:FF:000009">
    <property type="entry name" value="Zinc finger MYND domain-containing protein 10"/>
    <property type="match status" value="1"/>
</dbReference>
<sequence length="477" mass="52751">MAHGQTSVLQHFEIDHYVEKLECMGIEDILSTRWAVCGCRLVQLGVQAALEATHGTHDYVQHSITLQNKGLTVVWHLLTAEAWRLHLLPHLVNHPHLTPTSSLPFVAVLHTEAAALGLLENLVFHEDSAAALEGLTLDVIDYCVRQLNRLVVHAHNHPEQPLLYQPQDAWPTATPTMNRKTKTEVGGGDDGGNEENQKSVVMEVSSEERRVGLALGCRAAGVIHLLASCRQRLPLCATTRLLQTHDVPQLLASLLYLAPWRAQLGSRLYVFQEGQWVEQQGEAPALTPTECQLWAALHTLLMDQETLAMYEVSSGRRAALLKLRGRLNAAALAQVPSLESLSRWLATLALTAPQQARPPPLVTTVSQLGAGVAGVWEDRWEELAAVLEPRFLTPTPEALNILAKNLAAAWDLDALEALLPDNPVCALCGEPAGRRCSRCRAHWYCRRECQVKHWPDHKKLCDLLASDLTAKKSTFIE</sequence>
<keyword evidence="6" id="KW-0963">Cytoplasm</keyword>
<keyword evidence="5" id="KW-1003">Cell membrane</keyword>
<dbReference type="Gene3D" id="6.10.140.2220">
    <property type="match status" value="1"/>
</dbReference>
<evidence type="ECO:0000256" key="9">
    <source>
        <dbReference type="ARBA" id="ARBA00022833"/>
    </source>
</evidence>
<reference evidence="16 17" key="1">
    <citation type="journal article" date="2024" name="BMC Genomics">
        <title>Genome assembly of redclaw crayfish (Cherax quadricarinatus) provides insights into its immune adaptation and hypoxia tolerance.</title>
        <authorList>
            <person name="Liu Z."/>
            <person name="Zheng J."/>
            <person name="Li H."/>
            <person name="Fang K."/>
            <person name="Wang S."/>
            <person name="He J."/>
            <person name="Zhou D."/>
            <person name="Weng S."/>
            <person name="Chi M."/>
            <person name="Gu Z."/>
            <person name="He J."/>
            <person name="Li F."/>
            <person name="Wang M."/>
        </authorList>
    </citation>
    <scope>NUCLEOTIDE SEQUENCE [LARGE SCALE GENOMIC DNA]</scope>
    <source>
        <strain evidence="16">ZL_2023a</strain>
    </source>
</reference>
<dbReference type="GO" id="GO:0008270">
    <property type="term" value="F:zinc ion binding"/>
    <property type="evidence" value="ECO:0007669"/>
    <property type="project" value="UniProtKB-KW"/>
</dbReference>
<evidence type="ECO:0000256" key="8">
    <source>
        <dbReference type="ARBA" id="ARBA00022771"/>
    </source>
</evidence>
<evidence type="ECO:0000256" key="10">
    <source>
        <dbReference type="ARBA" id="ARBA00023136"/>
    </source>
</evidence>
<dbReference type="PANTHER" id="PTHR13244">
    <property type="entry name" value="ZINC FINGER MYND DOMAIN CONTAINING PROTEIN 10"/>
    <property type="match status" value="1"/>
</dbReference>
<evidence type="ECO:0000256" key="6">
    <source>
        <dbReference type="ARBA" id="ARBA00022490"/>
    </source>
</evidence>
<dbReference type="PROSITE" id="PS01360">
    <property type="entry name" value="ZF_MYND_1"/>
    <property type="match status" value="1"/>
</dbReference>
<evidence type="ECO:0000256" key="1">
    <source>
        <dbReference type="ARBA" id="ARBA00004221"/>
    </source>
</evidence>
<evidence type="ECO:0000313" key="16">
    <source>
        <dbReference type="EMBL" id="KAK8746156.1"/>
    </source>
</evidence>
<evidence type="ECO:0000259" key="15">
    <source>
        <dbReference type="PROSITE" id="PS50865"/>
    </source>
</evidence>
<comment type="subcellular location">
    <subcellularLocation>
        <location evidence="1">Apical cell membrane</location>
    </subcellularLocation>
    <subcellularLocation>
        <location evidence="2">Cytoplasm</location>
        <location evidence="2">Cytoskeleton</location>
        <location evidence="2">Microtubule organizing center</location>
        <location evidence="2">Centrosome</location>
    </subcellularLocation>
    <subcellularLocation>
        <location evidence="12">Dynein axonemal particle</location>
    </subcellularLocation>
</comment>
<evidence type="ECO:0000256" key="11">
    <source>
        <dbReference type="ARBA" id="ARBA00023212"/>
    </source>
</evidence>
<evidence type="ECO:0000313" key="17">
    <source>
        <dbReference type="Proteomes" id="UP001445076"/>
    </source>
</evidence>
<comment type="similarity">
    <text evidence="3">Belongs to the ZMYND10 family.</text>
</comment>
<keyword evidence="10" id="KW-0472">Membrane</keyword>
<keyword evidence="17" id="KW-1185">Reference proteome</keyword>
<dbReference type="AlphaFoldDB" id="A0AAW0XNQ9"/>
<evidence type="ECO:0000256" key="12">
    <source>
        <dbReference type="ARBA" id="ARBA00024190"/>
    </source>
</evidence>
<dbReference type="PANTHER" id="PTHR13244:SF7">
    <property type="entry name" value="ZINC FINGER MYND DOMAIN-CONTAINING PROTEIN 10"/>
    <property type="match status" value="1"/>
</dbReference>
<comment type="function">
    <text evidence="13">Plays a role in axonemal structure organization and motility. Involved in axonemal pre-assembly of inner and outer dynein arms (IDA and ODA, respectively) for proper axoneme building for cilia motility. May act by indirectly regulating transcription of dynein proteins.</text>
</comment>
<dbReference type="PROSITE" id="PS50865">
    <property type="entry name" value="ZF_MYND_2"/>
    <property type="match status" value="1"/>
</dbReference>
<protein>
    <recommendedName>
        <fullName evidence="4">Zinc finger MYND domain-containing protein 10</fullName>
    </recommendedName>
</protein>